<dbReference type="AlphaFoldDB" id="A0A0B7NRQ0"/>
<evidence type="ECO:0000256" key="5">
    <source>
        <dbReference type="SAM" id="MobiDB-lite"/>
    </source>
</evidence>
<evidence type="ECO:0000256" key="1">
    <source>
        <dbReference type="ARBA" id="ARBA00022723"/>
    </source>
</evidence>
<keyword evidence="8" id="KW-1185">Reference proteome</keyword>
<feature type="domain" description="PDEase" evidence="6">
    <location>
        <begin position="239"/>
        <end position="591"/>
    </location>
</feature>
<feature type="region of interest" description="Disordered" evidence="5">
    <location>
        <begin position="217"/>
        <end position="241"/>
    </location>
</feature>
<reference evidence="7" key="1">
    <citation type="submission" date="2014-09" db="EMBL/GenBank/DDBJ databases">
        <authorList>
            <person name="Ellenberger Sabrina"/>
        </authorList>
    </citation>
    <scope>NUCLEOTIDE SEQUENCE [LARGE SCALE GENOMIC DNA]</scope>
    <source>
        <strain evidence="7">CBS 412.66</strain>
    </source>
</reference>
<dbReference type="GO" id="GO:0004114">
    <property type="term" value="F:3',5'-cyclic-nucleotide phosphodiesterase activity"/>
    <property type="evidence" value="ECO:0007669"/>
    <property type="project" value="InterPro"/>
</dbReference>
<dbReference type="InterPro" id="IPR003607">
    <property type="entry name" value="HD/PDEase_dom"/>
</dbReference>
<evidence type="ECO:0000313" key="8">
    <source>
        <dbReference type="Proteomes" id="UP000054107"/>
    </source>
</evidence>
<feature type="binding site" evidence="4">
    <location>
        <position position="361"/>
    </location>
    <ligand>
        <name>Zn(2+)</name>
        <dbReference type="ChEBI" id="CHEBI:29105"/>
        <label>1</label>
    </ligand>
</feature>
<accession>A0A0B7NRQ0</accession>
<feature type="binding site" evidence="4">
    <location>
        <position position="360"/>
    </location>
    <ligand>
        <name>Zn(2+)</name>
        <dbReference type="ChEBI" id="CHEBI:29105"/>
        <label>1</label>
    </ligand>
</feature>
<dbReference type="InterPro" id="IPR023088">
    <property type="entry name" value="PDEase"/>
</dbReference>
<sequence>MNVVNSTFVTSENCFKTESTRLRLNGIIVVAQKFSLSSNERNYIWLDDGTGVIRVLLSSTLVSRKDSFLIEKGASITVFGAVAQCLDGDNNNSEIVLHCNGFKVEEDGGGTSEMYHWLKAMAERPGNLSATQANMFYSISSFPSPARLLNDNFLASPLRNFNDTNTGYLWSPDHVFATSTPLKAVIKEEEEFDDDEFDSFGEIDLVELENNAVLQQQQQQQQQQQPQQQQRQQLTTNKHKLSSEELQQIETIYHDWMNNQEDAKAIELNVLEGCKVTDLYAYLLGIFSRLGVFKTLNVSESQFLDFLIDVRSKYQETPYHSFYHATDVVIVLYYIVMDLKAKKYFSDKEVATLFIAAICHDAGHNGYNNDYYVKLKTELARRYNNISVLESFSVDIGLELLEKHQITSTVDAEMMKNLILATDMSSHYDLLNKAAELESIVSTVNLWDEQQDYSRSSESDKSSAASETLSINIQQQIPLLDQSQRLSFACILLHAADISNTIRSWNISKLWSDLIIKEFFRQGDAEKLAGLQVSPGMDRDSASQATISLKFGDYLVKPYFEAVRGLLPRAQVFIDTLEENKGKWLKLEATFNSASESKAAITTPIRQFSSPAGTVTIQSTANNSKVQAIPIRATTHPFFFTSPASSRRGSSAD</sequence>
<dbReference type="EMBL" id="LN734207">
    <property type="protein sequence ID" value="CEP20137.1"/>
    <property type="molecule type" value="Genomic_DNA"/>
</dbReference>
<feature type="compositionally biased region" description="Low complexity" evidence="5">
    <location>
        <begin position="217"/>
        <end position="233"/>
    </location>
</feature>
<dbReference type="PRINTS" id="PR00387">
    <property type="entry name" value="PDIESTERASE1"/>
</dbReference>
<dbReference type="PANTHER" id="PTHR11347">
    <property type="entry name" value="CYCLIC NUCLEOTIDE PHOSPHODIESTERASE"/>
    <property type="match status" value="1"/>
</dbReference>
<proteinExistence type="predicted"/>
<dbReference type="OrthoDB" id="546632at2759"/>
<dbReference type="GO" id="GO:0007165">
    <property type="term" value="P:signal transduction"/>
    <property type="evidence" value="ECO:0007669"/>
    <property type="project" value="InterPro"/>
</dbReference>
<protein>
    <recommendedName>
        <fullName evidence="6">PDEase domain-containing protein</fullName>
    </recommendedName>
</protein>
<dbReference type="InterPro" id="IPR036971">
    <property type="entry name" value="PDEase_catalytic_dom_sf"/>
</dbReference>
<evidence type="ECO:0000256" key="3">
    <source>
        <dbReference type="PIRSR" id="PIRSR623088-1"/>
    </source>
</evidence>
<dbReference type="CDD" id="cd00077">
    <property type="entry name" value="HDc"/>
    <property type="match status" value="1"/>
</dbReference>
<dbReference type="InterPro" id="IPR002073">
    <property type="entry name" value="PDEase_catalytic_dom"/>
</dbReference>
<feature type="binding site" evidence="4">
    <location>
        <position position="324"/>
    </location>
    <ligand>
        <name>Zn(2+)</name>
        <dbReference type="ChEBI" id="CHEBI:29105"/>
        <label>1</label>
    </ligand>
</feature>
<evidence type="ECO:0000313" key="7">
    <source>
        <dbReference type="EMBL" id="CEP20137.1"/>
    </source>
</evidence>
<feature type="active site" description="Proton donor" evidence="3">
    <location>
        <position position="320"/>
    </location>
</feature>
<dbReference type="Pfam" id="PF00233">
    <property type="entry name" value="PDEase_I"/>
    <property type="match status" value="1"/>
</dbReference>
<evidence type="ECO:0000256" key="4">
    <source>
        <dbReference type="PIRSR" id="PIRSR623088-3"/>
    </source>
</evidence>
<dbReference type="Proteomes" id="UP000054107">
    <property type="component" value="Unassembled WGS sequence"/>
</dbReference>
<gene>
    <name evidence="7" type="primary">PARPA_14458.1 scaffold 50209</name>
</gene>
<feature type="binding site" evidence="4">
    <location>
        <position position="361"/>
    </location>
    <ligand>
        <name>Zn(2+)</name>
        <dbReference type="ChEBI" id="CHEBI:29105"/>
        <label>2</label>
    </ligand>
</feature>
<keyword evidence="1 4" id="KW-0479">Metal-binding</keyword>
<dbReference type="GO" id="GO:0046872">
    <property type="term" value="F:metal ion binding"/>
    <property type="evidence" value="ECO:0007669"/>
    <property type="project" value="UniProtKB-KW"/>
</dbReference>
<evidence type="ECO:0000259" key="6">
    <source>
        <dbReference type="PROSITE" id="PS51845"/>
    </source>
</evidence>
<name>A0A0B7NRQ0_9FUNG</name>
<evidence type="ECO:0000256" key="2">
    <source>
        <dbReference type="ARBA" id="ARBA00022801"/>
    </source>
</evidence>
<organism evidence="7 8">
    <name type="scientific">Parasitella parasitica</name>
    <dbReference type="NCBI Taxonomy" id="35722"/>
    <lineage>
        <taxon>Eukaryota</taxon>
        <taxon>Fungi</taxon>
        <taxon>Fungi incertae sedis</taxon>
        <taxon>Mucoromycota</taxon>
        <taxon>Mucoromycotina</taxon>
        <taxon>Mucoromycetes</taxon>
        <taxon>Mucorales</taxon>
        <taxon>Mucorineae</taxon>
        <taxon>Mucoraceae</taxon>
        <taxon>Parasitella</taxon>
    </lineage>
</organism>
<dbReference type="SMART" id="SM00471">
    <property type="entry name" value="HDc"/>
    <property type="match status" value="1"/>
</dbReference>
<dbReference type="PROSITE" id="PS51845">
    <property type="entry name" value="PDEASE_I_2"/>
    <property type="match status" value="1"/>
</dbReference>
<dbReference type="Gene3D" id="1.10.1300.10">
    <property type="entry name" value="3'5'-cyclic nucleotide phosphodiesterase, catalytic domain"/>
    <property type="match status" value="1"/>
</dbReference>
<feature type="binding site" evidence="4">
    <location>
        <position position="497"/>
    </location>
    <ligand>
        <name>Zn(2+)</name>
        <dbReference type="ChEBI" id="CHEBI:29105"/>
        <label>1</label>
    </ligand>
</feature>
<keyword evidence="2" id="KW-0378">Hydrolase</keyword>
<dbReference type="SUPFAM" id="SSF109604">
    <property type="entry name" value="HD-domain/PDEase-like"/>
    <property type="match status" value="1"/>
</dbReference>
<dbReference type="STRING" id="35722.A0A0B7NRQ0"/>